<name>A0A2P7PZE7_9FIRM</name>
<dbReference type="AlphaFoldDB" id="A0A2P7PZE7"/>
<evidence type="ECO:0000259" key="1">
    <source>
        <dbReference type="Pfam" id="PF11823"/>
    </source>
</evidence>
<dbReference type="OrthoDB" id="3192849at2"/>
<keyword evidence="3" id="KW-1185">Reference proteome</keyword>
<dbReference type="RefSeq" id="WP_106777146.1">
    <property type="nucleotide sequence ID" value="NZ_JBGGGQ010000004.1"/>
</dbReference>
<gene>
    <name evidence="2" type="ORF">UF10_07270</name>
</gene>
<organism evidence="2 3">
    <name type="scientific">Peptostreptococcus russellii</name>
    <dbReference type="NCBI Taxonomy" id="215200"/>
    <lineage>
        <taxon>Bacteria</taxon>
        <taxon>Bacillati</taxon>
        <taxon>Bacillota</taxon>
        <taxon>Clostridia</taxon>
        <taxon>Peptostreptococcales</taxon>
        <taxon>Peptostreptococcaceae</taxon>
        <taxon>Peptostreptococcus</taxon>
    </lineage>
</organism>
<dbReference type="Pfam" id="PF11823">
    <property type="entry name" value="Se_S_carrier"/>
    <property type="match status" value="1"/>
</dbReference>
<dbReference type="Proteomes" id="UP000241434">
    <property type="component" value="Unassembled WGS sequence"/>
</dbReference>
<evidence type="ECO:0000313" key="2">
    <source>
        <dbReference type="EMBL" id="PSJ31068.1"/>
    </source>
</evidence>
<evidence type="ECO:0000313" key="3">
    <source>
        <dbReference type="Proteomes" id="UP000241434"/>
    </source>
</evidence>
<reference evidence="2" key="1">
    <citation type="thesis" date="2015" institute="Rutgers" country="The State University of New Jersey, 14 College Farm Rd., New Brunswick, NJ, USA">
        <title>Ammonia toxicity in bacteria and its implications for treatment of and resource recovery from highly nitrogenous organic wastes.</title>
        <authorList>
            <person name="Luther A.K."/>
        </authorList>
    </citation>
    <scope>NUCLEOTIDE SEQUENCE</scope>
    <source>
        <strain evidence="2">RT-10B</strain>
    </source>
</reference>
<feature type="domain" description="Putative Se/S carrier protein-like" evidence="1">
    <location>
        <begin position="5"/>
        <end position="71"/>
    </location>
</feature>
<comment type="caution">
    <text evidence="2">The sequence shown here is derived from an EMBL/GenBank/DDBJ whole genome shotgun (WGS) entry which is preliminary data.</text>
</comment>
<protein>
    <recommendedName>
        <fullName evidence="1">Putative Se/S carrier protein-like domain-containing protein</fullName>
    </recommendedName>
</protein>
<dbReference type="InterPro" id="IPR021778">
    <property type="entry name" value="Se/S_carrier-like"/>
</dbReference>
<accession>A0A2P7PZE7</accession>
<dbReference type="EMBL" id="JYGE01000006">
    <property type="protein sequence ID" value="PSJ31068.1"/>
    <property type="molecule type" value="Genomic_DNA"/>
</dbReference>
<sequence length="88" mass="10168">MNDFYVISFNSTHHAIRTEKLLLADDLKILTLPTPREIAASCGLSIKFEKDDLEKINLIMKENSLERRGIFHIIKNQDGEREAIKIQD</sequence>
<proteinExistence type="predicted"/>